<name>A0A4Y2UXV9_ARAVE</name>
<gene>
    <name evidence="1" type="ORF">AVEN_130977_1</name>
</gene>
<evidence type="ECO:0000313" key="1">
    <source>
        <dbReference type="EMBL" id="GBO17102.1"/>
    </source>
</evidence>
<protein>
    <submittedName>
        <fullName evidence="1">Uncharacterized protein</fullName>
    </submittedName>
</protein>
<evidence type="ECO:0000313" key="2">
    <source>
        <dbReference type="Proteomes" id="UP000499080"/>
    </source>
</evidence>
<organism evidence="1 2">
    <name type="scientific">Araneus ventricosus</name>
    <name type="common">Orbweaver spider</name>
    <name type="synonym">Epeira ventricosa</name>
    <dbReference type="NCBI Taxonomy" id="182803"/>
    <lineage>
        <taxon>Eukaryota</taxon>
        <taxon>Metazoa</taxon>
        <taxon>Ecdysozoa</taxon>
        <taxon>Arthropoda</taxon>
        <taxon>Chelicerata</taxon>
        <taxon>Arachnida</taxon>
        <taxon>Araneae</taxon>
        <taxon>Araneomorphae</taxon>
        <taxon>Entelegynae</taxon>
        <taxon>Araneoidea</taxon>
        <taxon>Araneidae</taxon>
        <taxon>Araneus</taxon>
    </lineage>
</organism>
<proteinExistence type="predicted"/>
<dbReference type="Proteomes" id="UP000499080">
    <property type="component" value="Unassembled WGS sequence"/>
</dbReference>
<reference evidence="1 2" key="1">
    <citation type="journal article" date="2019" name="Sci. Rep.">
        <title>Orb-weaving spider Araneus ventricosus genome elucidates the spidroin gene catalogue.</title>
        <authorList>
            <person name="Kono N."/>
            <person name="Nakamura H."/>
            <person name="Ohtoshi R."/>
            <person name="Moran D.A.P."/>
            <person name="Shinohara A."/>
            <person name="Yoshida Y."/>
            <person name="Fujiwara M."/>
            <person name="Mori M."/>
            <person name="Tomita M."/>
            <person name="Arakawa K."/>
        </authorList>
    </citation>
    <scope>NUCLEOTIDE SEQUENCE [LARGE SCALE GENOMIC DNA]</scope>
</reference>
<dbReference type="AlphaFoldDB" id="A0A4Y2UXV9"/>
<sequence>MKPPFRKKLQLFQHQKGVENNKIGNKEAFLIAILDEMYFSSEMANELPRDVALETASDAKDFGGENITVQAAVIVQNAENGADGEKSSTFLDEKCFLQDNTNYGKIE</sequence>
<comment type="caution">
    <text evidence="1">The sequence shown here is derived from an EMBL/GenBank/DDBJ whole genome shotgun (WGS) entry which is preliminary data.</text>
</comment>
<dbReference type="EMBL" id="BGPR01040905">
    <property type="protein sequence ID" value="GBO17102.1"/>
    <property type="molecule type" value="Genomic_DNA"/>
</dbReference>
<keyword evidence="2" id="KW-1185">Reference proteome</keyword>
<accession>A0A4Y2UXV9</accession>